<dbReference type="Pfam" id="PF00170">
    <property type="entry name" value="bZIP_1"/>
    <property type="match status" value="1"/>
</dbReference>
<dbReference type="EMBL" id="CCYA01000276">
    <property type="protein sequence ID" value="CEH18731.1"/>
    <property type="molecule type" value="Genomic_DNA"/>
</dbReference>
<protein>
    <submittedName>
        <fullName evidence="10">Bzip transcription factor</fullName>
    </submittedName>
</protein>
<dbReference type="PANTHER" id="PTHR47416">
    <property type="entry name" value="BASIC-LEUCINE ZIPPER TRANSCRIPTION FACTOR F-RELATED"/>
    <property type="match status" value="1"/>
</dbReference>
<organism evidence="10 11">
    <name type="scientific">Ceraceosorus bombacis</name>
    <dbReference type="NCBI Taxonomy" id="401625"/>
    <lineage>
        <taxon>Eukaryota</taxon>
        <taxon>Fungi</taxon>
        <taxon>Dikarya</taxon>
        <taxon>Basidiomycota</taxon>
        <taxon>Ustilaginomycotina</taxon>
        <taxon>Exobasidiomycetes</taxon>
        <taxon>Ceraceosorales</taxon>
        <taxon>Ceraceosoraceae</taxon>
        <taxon>Ceraceosorus</taxon>
    </lineage>
</organism>
<keyword evidence="7" id="KW-0175">Coiled coil</keyword>
<feature type="compositionally biased region" description="Low complexity" evidence="8">
    <location>
        <begin position="285"/>
        <end position="306"/>
    </location>
</feature>
<proteinExistence type="inferred from homology"/>
<feature type="region of interest" description="Disordered" evidence="8">
    <location>
        <begin position="132"/>
        <end position="159"/>
    </location>
</feature>
<keyword evidence="4" id="KW-0238">DNA-binding</keyword>
<keyword evidence="11" id="KW-1185">Reference proteome</keyword>
<dbReference type="Gene3D" id="1.20.5.170">
    <property type="match status" value="1"/>
</dbReference>
<comment type="similarity">
    <text evidence="2">Belongs to the bZIP family.</text>
</comment>
<evidence type="ECO:0000256" key="8">
    <source>
        <dbReference type="SAM" id="MobiDB-lite"/>
    </source>
</evidence>
<name>A0A0P1BRX6_9BASI</name>
<dbReference type="PANTHER" id="PTHR47416:SF8">
    <property type="entry name" value="BASIC-LEUCINE ZIPPER TRANSCRIPTION FACTOR E-RELATED"/>
    <property type="match status" value="1"/>
</dbReference>
<dbReference type="AlphaFoldDB" id="A0A0P1BRX6"/>
<dbReference type="PROSITE" id="PS50217">
    <property type="entry name" value="BZIP"/>
    <property type="match status" value="1"/>
</dbReference>
<evidence type="ECO:0000313" key="11">
    <source>
        <dbReference type="Proteomes" id="UP000054845"/>
    </source>
</evidence>
<comment type="subcellular location">
    <subcellularLocation>
        <location evidence="1">Nucleus</location>
    </subcellularLocation>
</comment>
<feature type="coiled-coil region" evidence="7">
    <location>
        <begin position="383"/>
        <end position="410"/>
    </location>
</feature>
<feature type="compositionally biased region" description="Polar residues" evidence="8">
    <location>
        <begin position="508"/>
        <end position="529"/>
    </location>
</feature>
<dbReference type="InterPro" id="IPR004827">
    <property type="entry name" value="bZIP"/>
</dbReference>
<feature type="domain" description="BZIP" evidence="9">
    <location>
        <begin position="344"/>
        <end position="407"/>
    </location>
</feature>
<dbReference type="PROSITE" id="PS00036">
    <property type="entry name" value="BZIP_BASIC"/>
    <property type="match status" value="1"/>
</dbReference>
<keyword evidence="3" id="KW-0805">Transcription regulation</keyword>
<dbReference type="InterPro" id="IPR046347">
    <property type="entry name" value="bZIP_sf"/>
</dbReference>
<evidence type="ECO:0000256" key="7">
    <source>
        <dbReference type="SAM" id="Coils"/>
    </source>
</evidence>
<feature type="compositionally biased region" description="Acidic residues" evidence="8">
    <location>
        <begin position="250"/>
        <end position="271"/>
    </location>
</feature>
<sequence>MAASDVIPYSPGATPSSSAPWAPLSFDDFLDFPSPGIAPMSPRMAPALSSEPQPAVQGAALDPPSLDLPSTSTASSVVAPPTSSASSPTQPPPPGSSPEVLFRYYLAAELRRIGSNADDKIIDKYVAQHYASLSKSKPQQSPSSVSQQAPPAAASPAHVVAQPNAFKEQGSMGMPQASALRVSPVATRGPDDAVGIDPHMVELHQPSERLTTSTSQVTDDHVELGNSFAGADASRLPLRGSPRLQRSADDMSEDSEGEEQDDIAPLADDDGADSKALLQRQLAQTASGKTARSSRAGSAGTVSSSSGLGGEAHDGGAQSFSGHGRSVISAAAMLRPSPEEYQKLSSKEKRQLRNKISARNFRTRRKEHITTLEEQLDNRDAIIEGLRSQVSSLTLANQQLTDEVKVLKTKQISQTDVQRILDVLQRSASTSGTGVVAGSADGTSAAAQAQRLGISRTASNSSLVGHANSGDVTMSGSSRPTTPNSPRPPILRRSSPSISGLNTRKDVASTSSAFWGGANTTSSALVAAS</sequence>
<dbReference type="GO" id="GO:0005634">
    <property type="term" value="C:nucleus"/>
    <property type="evidence" value="ECO:0007669"/>
    <property type="project" value="UniProtKB-SubCell"/>
</dbReference>
<evidence type="ECO:0000313" key="10">
    <source>
        <dbReference type="EMBL" id="CEH18731.1"/>
    </source>
</evidence>
<feature type="region of interest" description="Disordered" evidence="8">
    <location>
        <begin position="1"/>
        <end position="20"/>
    </location>
</feature>
<evidence type="ECO:0000256" key="4">
    <source>
        <dbReference type="ARBA" id="ARBA00023125"/>
    </source>
</evidence>
<feature type="region of interest" description="Disordered" evidence="8">
    <location>
        <begin position="457"/>
        <end position="529"/>
    </location>
</feature>
<feature type="region of interest" description="Disordered" evidence="8">
    <location>
        <begin position="40"/>
        <end position="99"/>
    </location>
</feature>
<reference evidence="10 11" key="1">
    <citation type="submission" date="2014-09" db="EMBL/GenBank/DDBJ databases">
        <authorList>
            <person name="Magalhaes I.L.F."/>
            <person name="Oliveira U."/>
            <person name="Santos F.R."/>
            <person name="Vidigal T.H.D.A."/>
            <person name="Brescovit A.D."/>
            <person name="Santos A.J."/>
        </authorList>
    </citation>
    <scope>NUCLEOTIDE SEQUENCE [LARGE SCALE GENOMIC DNA]</scope>
</reference>
<evidence type="ECO:0000256" key="5">
    <source>
        <dbReference type="ARBA" id="ARBA00023163"/>
    </source>
</evidence>
<dbReference type="OrthoDB" id="5571888at2759"/>
<feature type="region of interest" description="Disordered" evidence="8">
    <location>
        <begin position="181"/>
        <end position="322"/>
    </location>
</feature>
<evidence type="ECO:0000256" key="6">
    <source>
        <dbReference type="ARBA" id="ARBA00023242"/>
    </source>
</evidence>
<evidence type="ECO:0000256" key="2">
    <source>
        <dbReference type="ARBA" id="ARBA00007163"/>
    </source>
</evidence>
<dbReference type="CDD" id="cd14810">
    <property type="entry name" value="bZIP_u1"/>
    <property type="match status" value="1"/>
</dbReference>
<keyword evidence="5" id="KW-0804">Transcription</keyword>
<keyword evidence="6" id="KW-0539">Nucleus</keyword>
<dbReference type="GO" id="GO:0003700">
    <property type="term" value="F:DNA-binding transcription factor activity"/>
    <property type="evidence" value="ECO:0007669"/>
    <property type="project" value="InterPro"/>
</dbReference>
<dbReference type="GO" id="GO:0003677">
    <property type="term" value="F:DNA binding"/>
    <property type="evidence" value="ECO:0007669"/>
    <property type="project" value="UniProtKB-KW"/>
</dbReference>
<evidence type="ECO:0000256" key="3">
    <source>
        <dbReference type="ARBA" id="ARBA00023015"/>
    </source>
</evidence>
<accession>A0A0P1BRX6</accession>
<evidence type="ECO:0000256" key="1">
    <source>
        <dbReference type="ARBA" id="ARBA00004123"/>
    </source>
</evidence>
<dbReference type="STRING" id="401625.A0A0P1BRX6"/>
<dbReference type="SMART" id="SM00338">
    <property type="entry name" value="BRLZ"/>
    <property type="match status" value="1"/>
</dbReference>
<dbReference type="SUPFAM" id="SSF57959">
    <property type="entry name" value="Leucine zipper domain"/>
    <property type="match status" value="1"/>
</dbReference>
<feature type="compositionally biased region" description="Polar residues" evidence="8">
    <location>
        <begin position="208"/>
        <end position="217"/>
    </location>
</feature>
<dbReference type="Proteomes" id="UP000054845">
    <property type="component" value="Unassembled WGS sequence"/>
</dbReference>
<feature type="compositionally biased region" description="Low complexity" evidence="8">
    <location>
        <begin position="138"/>
        <end position="159"/>
    </location>
</feature>
<evidence type="ECO:0000259" key="9">
    <source>
        <dbReference type="PROSITE" id="PS50217"/>
    </source>
</evidence>
<feature type="compositionally biased region" description="Low complexity" evidence="8">
    <location>
        <begin position="69"/>
        <end position="88"/>
    </location>
</feature>